<sequence length="96" mass="10116">MRKALDGQPIDPVAVEREIERINAAIDGFAAVMKAAMAGKAAEGRTGWDDPSLRATIVGDLIAHAICADKSPGHEVHAANYAMMLHHISTSNPSIA</sequence>
<accession>A0AAX2RCT1</accession>
<dbReference type="RefSeq" id="WP_134257794.1">
    <property type="nucleotide sequence ID" value="NZ_SNSG01000106.1"/>
</dbReference>
<gene>
    <name evidence="1" type="ORF">E3D37_42025</name>
</gene>
<dbReference type="AlphaFoldDB" id="A0AAX2RCT1"/>
<reference evidence="1 2" key="1">
    <citation type="submission" date="2019-03" db="EMBL/GenBank/DDBJ databases">
        <title>Burkholderia cepacia outbreak.</title>
        <authorList>
            <person name="Farzana R."/>
            <person name="Walsh T.R."/>
        </authorList>
    </citation>
    <scope>NUCLEOTIDE SEQUENCE [LARGE SCALE GENOMIC DNA]</scope>
    <source>
        <strain evidence="2">d13</strain>
    </source>
</reference>
<proteinExistence type="predicted"/>
<organism evidence="1 2">
    <name type="scientific">Burkholderia cepacia</name>
    <name type="common">Pseudomonas cepacia</name>
    <dbReference type="NCBI Taxonomy" id="292"/>
    <lineage>
        <taxon>Bacteria</taxon>
        <taxon>Pseudomonadati</taxon>
        <taxon>Pseudomonadota</taxon>
        <taxon>Betaproteobacteria</taxon>
        <taxon>Burkholderiales</taxon>
        <taxon>Burkholderiaceae</taxon>
        <taxon>Burkholderia</taxon>
        <taxon>Burkholderia cepacia complex</taxon>
    </lineage>
</organism>
<dbReference type="EMBL" id="SNSQ01000092">
    <property type="protein sequence ID" value="TEU32949.1"/>
    <property type="molecule type" value="Genomic_DNA"/>
</dbReference>
<evidence type="ECO:0000313" key="2">
    <source>
        <dbReference type="Proteomes" id="UP000298234"/>
    </source>
</evidence>
<evidence type="ECO:0000313" key="1">
    <source>
        <dbReference type="EMBL" id="TEU32949.1"/>
    </source>
</evidence>
<comment type="caution">
    <text evidence="1">The sequence shown here is derived from an EMBL/GenBank/DDBJ whole genome shotgun (WGS) entry which is preliminary data.</text>
</comment>
<protein>
    <submittedName>
        <fullName evidence="1">Uncharacterized protein</fullName>
    </submittedName>
</protein>
<name>A0AAX2RCT1_BURCE</name>
<dbReference type="Proteomes" id="UP000298234">
    <property type="component" value="Unassembled WGS sequence"/>
</dbReference>